<sequence>MDVTQIHDETLFGNSRQYKVGLEEYVQNINQQISIINIAPESYSKEQSDSLLFLESDKTELIDSYSKTEYDVLLLLKADKSNTCTKTETDTMLDENADKTDIYTKTDNDALLFLKTDKFELIDAYSKSEDDTILLMKANVTDIVDSYSNIENDALQLLKANVADLTSYVDLTSAQTISGQKQFGVISASSISKLNKNDESILLAGEGDILVNSLITQPQLYDVRDIATGKSQAYVFSTQGELNHWMAVQENNVKLASETYAGDEVQTKLEDDALQLLKDDKMQLIDSPCKSETYARNEVYTKDNKANQQTRYSKSGTYARDNVYIKTETNQLISQIDVGDDYLTYYYSKTKIDELLDENADATELSNYMTLDTAQTIKVNKTFNNACRFISSVDGMSAVTGSPFVKSGADDTVVQLGAGGIKLISEFNASIDDSNYVKKYDYVQDIQGILRKTTLGQQFLELTDANYITLGSVKNEFVSSIYSSSISGNITAIQFIKSGGTDQQVLLANGTTEPLSELGSGGVTVKDLTKQIQVNPKQESFAPSMKIKKGTLPTLIAPTASELCMAVGGPYDGCKISYQLKVRQLCCLFFDYKMSNVYIDEALLEAAGQSEFPEQYAYIHEREPKPIVDGIANQIIVGPQYLQDQVIDKDDKLNVQPIPQSIVPIEIPQVQIFKIPKRQLAPNVQIYNPANKYFYFYKLRNKVVYNIGLNLNNDFMGFVFTDFPEELWQFSIYALVLGDDVRHKQDVMGYISEKGFYLGVSIGSVDQVTSIKGNTHIAIAGVYCTYYEPLKRATRDANGDGKINIIEDWHINSIIDRMKSMSWVQDVVQKQMEAIDDGIQPYDPSQPVSLSNYLNSNTKLVNNNTFGPLRAAYFVKEGPICTFNFQAEVSNQHVSNVFKVFQTTASDLQHRLTKFFPINTSYTSFAGMIQTNGNDTPDVVANQGLGYYPMGLCDFSGNCLIDPQPQESNQNNITSNGLPISHIDKVIRQHNTFPSVPIPTSAFLQYTVAEVSRDQLFALVYTPYDLDEFKIQIIDDTVNKLTMFNIHLRQKWFIETEQDVLSMSQSIDPKRTILFSVMILYDFNTDPIQYIPSAYLTVADTDYPVRWYNYISPELKADKFVNYYISGSYFNLFLSIVLTANVQFDHKFEGSEEYNKDGTVLLIGLKSTTQIIREYTIYHRTRTIDGTLYNDSTTEQFIYNTVKPRTCGTYVTMIDIEDAIKDQVSVPYTMPIRFRLSIPLDDILIFSGFTDYPNSLFGDLKIKFKTNPNAFVFALVNSIISTAKYQTMNKTDPMASGPDKLKNIDVLFRNWSL</sequence>
<reference evidence="1 2" key="1">
    <citation type="submission" date="2019-03" db="EMBL/GenBank/DDBJ databases">
        <title>Single cell metagenomics reveals metabolic interactions within the superorganism composed of flagellate Streblomastix strix and complex community of Bacteroidetes bacteria on its surface.</title>
        <authorList>
            <person name="Treitli S.C."/>
            <person name="Kolisko M."/>
            <person name="Husnik F."/>
            <person name="Keeling P."/>
            <person name="Hampl V."/>
        </authorList>
    </citation>
    <scope>NUCLEOTIDE SEQUENCE [LARGE SCALE GENOMIC DNA]</scope>
    <source>
        <strain evidence="1">ST1C</strain>
    </source>
</reference>
<organism evidence="1 2">
    <name type="scientific">Streblomastix strix</name>
    <dbReference type="NCBI Taxonomy" id="222440"/>
    <lineage>
        <taxon>Eukaryota</taxon>
        <taxon>Metamonada</taxon>
        <taxon>Preaxostyla</taxon>
        <taxon>Oxymonadida</taxon>
        <taxon>Streblomastigidae</taxon>
        <taxon>Streblomastix</taxon>
    </lineage>
</organism>
<accession>A0A5J4X2B9</accession>
<dbReference type="Proteomes" id="UP000324800">
    <property type="component" value="Unassembled WGS sequence"/>
</dbReference>
<dbReference type="EMBL" id="SNRW01000400">
    <property type="protein sequence ID" value="KAA6401374.1"/>
    <property type="molecule type" value="Genomic_DNA"/>
</dbReference>
<dbReference type="OrthoDB" id="4327074at2759"/>
<gene>
    <name evidence="1" type="ORF">EZS28_003097</name>
</gene>
<name>A0A5J4X2B9_9EUKA</name>
<protein>
    <submittedName>
        <fullName evidence="1">Uncharacterized protein</fullName>
    </submittedName>
</protein>
<proteinExistence type="predicted"/>
<comment type="caution">
    <text evidence="1">The sequence shown here is derived from an EMBL/GenBank/DDBJ whole genome shotgun (WGS) entry which is preliminary data.</text>
</comment>
<evidence type="ECO:0000313" key="1">
    <source>
        <dbReference type="EMBL" id="KAA6401374.1"/>
    </source>
</evidence>
<evidence type="ECO:0000313" key="2">
    <source>
        <dbReference type="Proteomes" id="UP000324800"/>
    </source>
</evidence>